<evidence type="ECO:0000256" key="1">
    <source>
        <dbReference type="SAM" id="MobiDB-lite"/>
    </source>
</evidence>
<reference evidence="2" key="1">
    <citation type="submission" date="2018-11" db="EMBL/GenBank/DDBJ databases">
        <authorList>
            <consortium name="Pathogen Informatics"/>
        </authorList>
    </citation>
    <scope>NUCLEOTIDE SEQUENCE [LARGE SCALE GENOMIC DNA]</scope>
</reference>
<sequence length="83" mass="9514">MAMARCPLIGDTKYSNAAPRPPRLSHHVLDPLNVTDSQSRKIPMYLHLKEITLPAVTSTPIRISSSLPEHFKWMLRKLKLIKR</sequence>
<organism evidence="2">
    <name type="scientific">Heligmosomoides polygyrus</name>
    <name type="common">Parasitic roundworm</name>
    <dbReference type="NCBI Taxonomy" id="6339"/>
    <lineage>
        <taxon>Eukaryota</taxon>
        <taxon>Metazoa</taxon>
        <taxon>Ecdysozoa</taxon>
        <taxon>Nematoda</taxon>
        <taxon>Chromadorea</taxon>
        <taxon>Rhabditida</taxon>
        <taxon>Rhabditina</taxon>
        <taxon>Rhabditomorpha</taxon>
        <taxon>Strongyloidea</taxon>
        <taxon>Heligmosomidae</taxon>
        <taxon>Heligmosomoides</taxon>
    </lineage>
</organism>
<dbReference type="AlphaFoldDB" id="A0A3P8D7Q3"/>
<dbReference type="EMBL" id="UZAH01027507">
    <property type="protein sequence ID" value="VDO92252.1"/>
    <property type="molecule type" value="Genomic_DNA"/>
</dbReference>
<name>A0A3P8D7Q3_HELPZ</name>
<dbReference type="OrthoDB" id="418349at2759"/>
<accession>A0A3P8D7Q3</accession>
<gene>
    <name evidence="2" type="ORF">HPBE_LOCUS12457</name>
</gene>
<feature type="region of interest" description="Disordered" evidence="1">
    <location>
        <begin position="1"/>
        <end position="22"/>
    </location>
</feature>
<evidence type="ECO:0000313" key="2">
    <source>
        <dbReference type="EMBL" id="VDO92252.1"/>
    </source>
</evidence>
<protein>
    <submittedName>
        <fullName evidence="2">Uncharacterized protein</fullName>
    </submittedName>
</protein>
<proteinExistence type="predicted"/>